<evidence type="ECO:0000313" key="1">
    <source>
        <dbReference type="EMBL" id="GAH33015.1"/>
    </source>
</evidence>
<name>X1FKI3_9ZZZZ</name>
<dbReference type="EMBL" id="BARU01009122">
    <property type="protein sequence ID" value="GAH33015.1"/>
    <property type="molecule type" value="Genomic_DNA"/>
</dbReference>
<accession>X1FKI3</accession>
<proteinExistence type="predicted"/>
<comment type="caution">
    <text evidence="1">The sequence shown here is derived from an EMBL/GenBank/DDBJ whole genome shotgun (WGS) entry which is preliminary data.</text>
</comment>
<reference evidence="1" key="1">
    <citation type="journal article" date="2014" name="Front. Microbiol.">
        <title>High frequency of phylogenetically diverse reductive dehalogenase-homologous genes in deep subseafloor sedimentary metagenomes.</title>
        <authorList>
            <person name="Kawai M."/>
            <person name="Futagami T."/>
            <person name="Toyoda A."/>
            <person name="Takaki Y."/>
            <person name="Nishi S."/>
            <person name="Hori S."/>
            <person name="Arai W."/>
            <person name="Tsubouchi T."/>
            <person name="Morono Y."/>
            <person name="Uchiyama I."/>
            <person name="Ito T."/>
            <person name="Fujiyama A."/>
            <person name="Inagaki F."/>
            <person name="Takami H."/>
        </authorList>
    </citation>
    <scope>NUCLEOTIDE SEQUENCE</scope>
    <source>
        <strain evidence="1">Expedition CK06-06</strain>
    </source>
</reference>
<protein>
    <submittedName>
        <fullName evidence="1">Uncharacterized protein</fullName>
    </submittedName>
</protein>
<gene>
    <name evidence="1" type="ORF">S03H2_17651</name>
</gene>
<feature type="non-terminal residue" evidence="1">
    <location>
        <position position="1"/>
    </location>
</feature>
<dbReference type="AlphaFoldDB" id="X1FKI3"/>
<sequence length="80" mass="9465">LTDYSRAELLDVFGDTIPTYENAEHLASLIHIFINYPRWRQELAERARIQVKPCAFENRAKEILFPTLQEVLEWQTKDMA</sequence>
<organism evidence="1">
    <name type="scientific">marine sediment metagenome</name>
    <dbReference type="NCBI Taxonomy" id="412755"/>
    <lineage>
        <taxon>unclassified sequences</taxon>
        <taxon>metagenomes</taxon>
        <taxon>ecological metagenomes</taxon>
    </lineage>
</organism>